<dbReference type="Pfam" id="PF07751">
    <property type="entry name" value="Abi_2"/>
    <property type="match status" value="1"/>
</dbReference>
<evidence type="ECO:0000313" key="2">
    <source>
        <dbReference type="Proteomes" id="UP000257136"/>
    </source>
</evidence>
<dbReference type="Proteomes" id="UP000257136">
    <property type="component" value="Unassembled WGS sequence"/>
</dbReference>
<dbReference type="EMBL" id="QUNI01000038">
    <property type="protein sequence ID" value="REG88386.1"/>
    <property type="molecule type" value="Genomic_DNA"/>
</dbReference>
<dbReference type="InterPro" id="IPR011664">
    <property type="entry name" value="Abi_system_AbiD/AbiF-like"/>
</dbReference>
<gene>
    <name evidence="1" type="ORF">C8P67_1384</name>
</gene>
<evidence type="ECO:0000313" key="1">
    <source>
        <dbReference type="EMBL" id="REG88386.1"/>
    </source>
</evidence>
<protein>
    <submittedName>
        <fullName evidence="1">Abortive infection bacteriophage resistance protein</fullName>
    </submittedName>
</protein>
<comment type="caution">
    <text evidence="1">The sequence shown here is derived from an EMBL/GenBank/DDBJ whole genome shotgun (WGS) entry which is preliminary data.</text>
</comment>
<proteinExistence type="predicted"/>
<dbReference type="AlphaFoldDB" id="A0A3E0DZ09"/>
<name>A0A3E0DZ09_9FLAO</name>
<sequence length="317" mass="37593">MGHFFYIAMSNKPAYSVANQISLLKQRGMLFRDEGNAPHFLENISYYRLKGYWWDMQDDYTLHTLKPNTYFEDIVSRYNFDRHLRLILFDAIERIEIALRTKMIYHLAMNYGGLWYLDTTLFENTTMTLFDGTVKTIHQNTVDELKKEFNRSQEIFIKDHRYRYPNQDADAWKILEVASMGTLSKLYKNLKHQLPEKACIAKEMGLNLHSELSSWLEAITYVRNIIAHHSRMWSRNMVKKPTEQLNNPVGQWFINPLATVQTKKPFLIISSMVYLCNHVTPNHQIKSKILDLFNTNPNIPIYKLGFLNNWENEPLWK</sequence>
<reference evidence="1 2" key="1">
    <citation type="submission" date="2018-08" db="EMBL/GenBank/DDBJ databases">
        <title>Genomic Encyclopedia of Archaeal and Bacterial Type Strains, Phase II (KMG-II): from individual species to whole genera.</title>
        <authorList>
            <person name="Goeker M."/>
        </authorList>
    </citation>
    <scope>NUCLEOTIDE SEQUENCE [LARGE SCALE GENOMIC DNA]</scope>
    <source>
        <strain evidence="1 2">DSM 100880</strain>
    </source>
</reference>
<keyword evidence="2" id="KW-1185">Reference proteome</keyword>
<organism evidence="1 2">
    <name type="scientific">Flavobacterium aquicola</name>
    <dbReference type="NCBI Taxonomy" id="1682742"/>
    <lineage>
        <taxon>Bacteria</taxon>
        <taxon>Pseudomonadati</taxon>
        <taxon>Bacteroidota</taxon>
        <taxon>Flavobacteriia</taxon>
        <taxon>Flavobacteriales</taxon>
        <taxon>Flavobacteriaceae</taxon>
        <taxon>Flavobacterium</taxon>
    </lineage>
</organism>
<accession>A0A3E0DZ09</accession>